<reference evidence="7" key="6">
    <citation type="submission" date="2022-10" db="EMBL/GenBank/DDBJ databases">
        <title>Human gut microbiome strain richness.</title>
        <authorList>
            <person name="Chen-Liaw A."/>
        </authorList>
    </citation>
    <scope>NUCLEOTIDE SEQUENCE</scope>
    <source>
        <strain evidence="7">1001283st1_A3_1001283B150304_161114</strain>
    </source>
</reference>
<accession>A0A0P0FHH4</accession>
<evidence type="ECO:0000313" key="6">
    <source>
        <dbReference type="EMBL" id="MCE9239752.1"/>
    </source>
</evidence>
<reference evidence="3 11" key="1">
    <citation type="submission" date="2015-09" db="EMBL/GenBank/DDBJ databases">
        <authorList>
            <consortium name="Pathogen Informatics"/>
        </authorList>
    </citation>
    <scope>NUCLEOTIDE SEQUENCE [LARGE SCALE GENOMIC DNA]</scope>
    <source>
        <strain evidence="3 11">2789STDY5834945</strain>
    </source>
</reference>
<dbReference type="KEGG" id="btho:Btheta7330_00815"/>
<evidence type="ECO:0000313" key="4">
    <source>
        <dbReference type="EMBL" id="KAB4307042.1"/>
    </source>
</evidence>
<dbReference type="Proteomes" id="UP000436825">
    <property type="component" value="Unassembled WGS sequence"/>
</dbReference>
<organism evidence="4 15">
    <name type="scientific">Bacteroides thetaiotaomicron</name>
    <dbReference type="NCBI Taxonomy" id="818"/>
    <lineage>
        <taxon>Bacteria</taxon>
        <taxon>Pseudomonadati</taxon>
        <taxon>Bacteroidota</taxon>
        <taxon>Bacteroidia</taxon>
        <taxon>Bacteroidales</taxon>
        <taxon>Bacteroidaceae</taxon>
        <taxon>Bacteroides</taxon>
    </lineage>
</organism>
<evidence type="ECO:0000313" key="12">
    <source>
        <dbReference type="Proteomes" id="UP000283616"/>
    </source>
</evidence>
<evidence type="ECO:0000313" key="5">
    <source>
        <dbReference type="EMBL" id="KAB4455047.1"/>
    </source>
</evidence>
<evidence type="ECO:0000313" key="10">
    <source>
        <dbReference type="EMBL" id="UYU92451.1"/>
    </source>
</evidence>
<name>A0A0P0FHH4_BACT4</name>
<evidence type="ECO:0000313" key="14">
    <source>
        <dbReference type="Proteomes" id="UP000436825"/>
    </source>
</evidence>
<accession>C6IRZ2</accession>
<proteinExistence type="predicted"/>
<dbReference type="AlphaFoldDB" id="A0A0P0FHH4"/>
<dbReference type="Proteomes" id="UP001162960">
    <property type="component" value="Chromosome"/>
</dbReference>
<keyword evidence="1 4" id="KW-0238">DNA-binding</keyword>
<dbReference type="EMBL" id="CP083685">
    <property type="protein sequence ID" value="UYU92451.1"/>
    <property type="molecule type" value="Genomic_DNA"/>
</dbReference>
<dbReference type="Proteomes" id="UP001217776">
    <property type="component" value="Unassembled WGS sequence"/>
</dbReference>
<dbReference type="Proteomes" id="UP000283616">
    <property type="component" value="Unassembled WGS sequence"/>
</dbReference>
<dbReference type="SUPFAM" id="SSF47729">
    <property type="entry name" value="IHF-like DNA-binding proteins"/>
    <property type="match status" value="1"/>
</dbReference>
<dbReference type="EMBL" id="QROV01000021">
    <property type="protein sequence ID" value="RHL56045.1"/>
    <property type="molecule type" value="Genomic_DNA"/>
</dbReference>
<dbReference type="Proteomes" id="UP001200544">
    <property type="component" value="Unassembled WGS sequence"/>
</dbReference>
<dbReference type="InterPro" id="IPR010992">
    <property type="entry name" value="IHF-like_DNA-bd_dom_sf"/>
</dbReference>
<dbReference type="GO" id="GO:0003677">
    <property type="term" value="F:DNA binding"/>
    <property type="evidence" value="ECO:0007669"/>
    <property type="project" value="UniProtKB-KW"/>
</dbReference>
<dbReference type="EMBL" id="CZBI01000004">
    <property type="protein sequence ID" value="CUQ20157.1"/>
    <property type="molecule type" value="Genomic_DNA"/>
</dbReference>
<dbReference type="PATRIC" id="fig|818.23.peg.829"/>
<reference evidence="10" key="4">
    <citation type="submission" date="2021-06" db="EMBL/GenBank/DDBJ databases">
        <title>Interrogation of the integrated mobile genetic elements in gut-associated Bacteroides with a consensus prediction approach.</title>
        <authorList>
            <person name="Campbell D.E."/>
            <person name="Leigh J.R."/>
            <person name="Kim T."/>
            <person name="England W."/>
            <person name="Whitaker R.J."/>
            <person name="Degnan P.H."/>
        </authorList>
    </citation>
    <scope>NUCLEOTIDE SEQUENCE</scope>
    <source>
        <strain evidence="10">VPI-3443</strain>
    </source>
</reference>
<evidence type="ECO:0000313" key="15">
    <source>
        <dbReference type="Proteomes" id="UP000440614"/>
    </source>
</evidence>
<reference evidence="6" key="5">
    <citation type="submission" date="2021-07" db="EMBL/GenBank/DDBJ databases">
        <title>Comparative genomics of Bacteroides fragilis group isolates reveals species-dependent resistance mechanisms and validates clinical tools for resistance prediction.</title>
        <authorList>
            <person name="Wallace M.J."/>
            <person name="Jean S."/>
            <person name="Wallace M.A."/>
            <person name="Carey-Ann B.D."/>
            <person name="Dantas G."/>
        </authorList>
    </citation>
    <scope>NUCLEOTIDE SEQUENCE</scope>
    <source>
        <strain evidence="6">BJH_160</strain>
    </source>
</reference>
<protein>
    <submittedName>
        <fullName evidence="3 4">DNA-binding protein</fullName>
    </submittedName>
    <submittedName>
        <fullName evidence="6">DsbA family protein</fullName>
    </submittedName>
</protein>
<evidence type="ECO:0000313" key="3">
    <source>
        <dbReference type="EMBL" id="CUQ20157.1"/>
    </source>
</evidence>
<evidence type="ECO:0000259" key="2">
    <source>
        <dbReference type="Pfam" id="PF18291"/>
    </source>
</evidence>
<dbReference type="EMBL" id="WCSY01000026">
    <property type="protein sequence ID" value="KAB4307042.1"/>
    <property type="molecule type" value="Genomic_DNA"/>
</dbReference>
<dbReference type="EMBL" id="WCRW01000009">
    <property type="protein sequence ID" value="KAB4455047.1"/>
    <property type="molecule type" value="Genomic_DNA"/>
</dbReference>
<sequence length="201" mass="23189">MSIYYDLYENPDKEGTEEQKLLHARVVPSGTYTTKEFVERVSMMHHIPHAQLVGAVEAITDELQTLLSRGYIVEFGDLGHFSLTLSLEKEITDRKEVRSPSVHLKNIKLKVKQTYKRELNSKMDLERISSPTRSNMNISEEECLKRLQDFLEKHPCINRADYCAITGMNKTQAIRQLNLFIEKGVIQKYGIGKTVVYIRVV</sequence>
<dbReference type="Proteomes" id="UP000440614">
    <property type="component" value="Unassembled WGS sequence"/>
</dbReference>
<dbReference type="Pfam" id="PF18291">
    <property type="entry name" value="HU-HIG"/>
    <property type="match status" value="1"/>
</dbReference>
<dbReference type="InterPro" id="IPR041607">
    <property type="entry name" value="HU-HIG"/>
</dbReference>
<evidence type="ECO:0000313" key="13">
    <source>
        <dbReference type="Proteomes" id="UP000284785"/>
    </source>
</evidence>
<dbReference type="EMBL" id="JAQNVG010000046">
    <property type="protein sequence ID" value="MDC2238295.1"/>
    <property type="molecule type" value="Genomic_DNA"/>
</dbReference>
<gene>
    <name evidence="9" type="ORF">DW011_17275</name>
    <name evidence="8" type="ORF">DW780_18930</name>
    <name evidence="3" type="ORF">ERS852557_02971</name>
    <name evidence="5" type="ORF">GAN75_14590</name>
    <name evidence="4" type="ORF">GAO51_22015</name>
    <name evidence="6" type="ORF">K0H07_21675</name>
    <name evidence="10" type="ORF">KQP74_07425</name>
    <name evidence="7" type="ORF">PO127_21350</name>
</gene>
<dbReference type="EMBL" id="JAHYQA010000016">
    <property type="protein sequence ID" value="MCE9239752.1"/>
    <property type="molecule type" value="Genomic_DNA"/>
</dbReference>
<dbReference type="EMBL" id="QSJP01000019">
    <property type="protein sequence ID" value="RHD84802.1"/>
    <property type="molecule type" value="Genomic_DNA"/>
</dbReference>
<reference evidence="14 15" key="3">
    <citation type="journal article" date="2019" name="Nat. Med.">
        <title>A library of human gut bacterial isolates paired with longitudinal multiomics data enables mechanistic microbiome research.</title>
        <authorList>
            <person name="Poyet M."/>
            <person name="Groussin M."/>
            <person name="Gibbons S.M."/>
            <person name="Avila-Pacheco J."/>
            <person name="Jiang X."/>
            <person name="Kearney S.M."/>
            <person name="Perrotta A.R."/>
            <person name="Berdy B."/>
            <person name="Zhao S."/>
            <person name="Lieberman T.D."/>
            <person name="Swanson P.K."/>
            <person name="Smith M."/>
            <person name="Roesemann S."/>
            <person name="Alexander J.E."/>
            <person name="Rich S.A."/>
            <person name="Livny J."/>
            <person name="Vlamakis H."/>
            <person name="Clish C."/>
            <person name="Bullock K."/>
            <person name="Deik A."/>
            <person name="Scott J."/>
            <person name="Pierce K.A."/>
            <person name="Xavier R.J."/>
            <person name="Alm E.J."/>
        </authorList>
    </citation>
    <scope>NUCLEOTIDE SEQUENCE [LARGE SCALE GENOMIC DNA]</scope>
    <source>
        <strain evidence="5 14">BIOML-A160</strain>
        <strain evidence="4 15">BIOML-A188</strain>
    </source>
</reference>
<evidence type="ECO:0000256" key="1">
    <source>
        <dbReference type="ARBA" id="ARBA00023125"/>
    </source>
</evidence>
<evidence type="ECO:0000313" key="8">
    <source>
        <dbReference type="EMBL" id="RHD84802.1"/>
    </source>
</evidence>
<dbReference type="RefSeq" id="WP_008759610.1">
    <property type="nucleotide sequence ID" value="NZ_BAABXH010000001.1"/>
</dbReference>
<evidence type="ECO:0000313" key="11">
    <source>
        <dbReference type="Proteomes" id="UP000095541"/>
    </source>
</evidence>
<dbReference type="Proteomes" id="UP000095541">
    <property type="component" value="Unassembled WGS sequence"/>
</dbReference>
<feature type="domain" description="HU" evidence="2">
    <location>
        <begin position="1"/>
        <end position="127"/>
    </location>
</feature>
<evidence type="ECO:0000313" key="9">
    <source>
        <dbReference type="EMBL" id="RHL56045.1"/>
    </source>
</evidence>
<evidence type="ECO:0000313" key="7">
    <source>
        <dbReference type="EMBL" id="MDC2238295.1"/>
    </source>
</evidence>
<dbReference type="Proteomes" id="UP000284785">
    <property type="component" value="Unassembled WGS sequence"/>
</dbReference>
<reference evidence="12 13" key="2">
    <citation type="submission" date="2018-08" db="EMBL/GenBank/DDBJ databases">
        <title>A genome reference for cultivated species of the human gut microbiota.</title>
        <authorList>
            <person name="Zou Y."/>
            <person name="Xue W."/>
            <person name="Luo G."/>
        </authorList>
    </citation>
    <scope>NUCLEOTIDE SEQUENCE [LARGE SCALE GENOMIC DNA]</scope>
    <source>
        <strain evidence="9 12">AF37-12</strain>
        <strain evidence="8 13">AM30-26</strain>
    </source>
</reference>